<keyword evidence="2" id="KW-0812">Transmembrane</keyword>
<feature type="region of interest" description="Disordered" evidence="1">
    <location>
        <begin position="36"/>
        <end position="65"/>
    </location>
</feature>
<evidence type="ECO:0000313" key="5">
    <source>
        <dbReference type="Proteomes" id="UP000562352"/>
    </source>
</evidence>
<dbReference type="InterPro" id="IPR037883">
    <property type="entry name" value="Knr4/Smi1-like_sf"/>
</dbReference>
<evidence type="ECO:0000256" key="1">
    <source>
        <dbReference type="SAM" id="MobiDB-lite"/>
    </source>
</evidence>
<protein>
    <submittedName>
        <fullName evidence="4">Cell wall assembly regulator SMI1</fullName>
    </submittedName>
</protein>
<dbReference type="PANTHER" id="PTHR47432:SF1">
    <property type="entry name" value="CELL WALL ASSEMBLY REGULATOR SMI1"/>
    <property type="match status" value="1"/>
</dbReference>
<proteinExistence type="predicted"/>
<name>A0A841CWI2_PLAVE</name>
<dbReference type="Pfam" id="PF09346">
    <property type="entry name" value="SMI1_KNR4"/>
    <property type="match status" value="1"/>
</dbReference>
<feature type="compositionally biased region" description="Low complexity" evidence="1">
    <location>
        <begin position="55"/>
        <end position="65"/>
    </location>
</feature>
<dbReference type="Proteomes" id="UP000562352">
    <property type="component" value="Unassembled WGS sequence"/>
</dbReference>
<dbReference type="RefSeq" id="WP_184938821.1">
    <property type="nucleotide sequence ID" value="NZ_BAAAWZ010000001.1"/>
</dbReference>
<accession>A0A841CWI2</accession>
<sequence length="439" mass="46370">MLRLIGSRRVRLALAAVVVVAAVAVAVLRFRRGPAPSGPVSGAAGNGEAPRGSDAQASGVRASGARASREAAAAAPWPPVPVLGIPTDADLARYAAAPYEPGELPPPRPPLDEAARRRVVRWGAAAIALCVLVFAAQALETAVFSDETATGPEYTEEHVYPEDLQDLFADRDCTPPTREAGGMLRTFCVAVVERTPPASGDGDVPEDSAPQAEDLSAAARGEAAEPSGTAPDEDCRPGTGTPAVRKVNPRVTRAVNRQWARIERWLRANAPGSHRTLAPPARARTIAVAEAQMGLRFPDDLRASLLRHNGSVHAGRVWGFGFLMNESLGVRAIRDTWRGLCETDAGDGADDPRSDWWDGRMIPVGSDGLGNHLVVDSVRRDVGGTDHEGSMDFAPGGVRIRSYHALLKLTADALERGGSIGFWKPVVVGGELDWTVADG</sequence>
<feature type="transmembrane region" description="Helical" evidence="2">
    <location>
        <begin position="12"/>
        <end position="30"/>
    </location>
</feature>
<keyword evidence="5" id="KW-1185">Reference proteome</keyword>
<organism evidence="4 5">
    <name type="scientific">Planomonospora venezuelensis</name>
    <dbReference type="NCBI Taxonomy" id="1999"/>
    <lineage>
        <taxon>Bacteria</taxon>
        <taxon>Bacillati</taxon>
        <taxon>Actinomycetota</taxon>
        <taxon>Actinomycetes</taxon>
        <taxon>Streptosporangiales</taxon>
        <taxon>Streptosporangiaceae</taxon>
        <taxon>Planomonospora</taxon>
    </lineage>
</organism>
<feature type="region of interest" description="Disordered" evidence="1">
    <location>
        <begin position="196"/>
        <end position="248"/>
    </location>
</feature>
<keyword evidence="2" id="KW-1133">Transmembrane helix</keyword>
<evidence type="ECO:0000256" key="2">
    <source>
        <dbReference type="SAM" id="Phobius"/>
    </source>
</evidence>
<dbReference type="SUPFAM" id="SSF160631">
    <property type="entry name" value="SMI1/KNR4-like"/>
    <property type="match status" value="1"/>
</dbReference>
<evidence type="ECO:0000259" key="3">
    <source>
        <dbReference type="SMART" id="SM00860"/>
    </source>
</evidence>
<dbReference type="InterPro" id="IPR051873">
    <property type="entry name" value="KNR4/SMI1_regulator"/>
</dbReference>
<feature type="domain" description="Knr4/Smi1-like" evidence="3">
    <location>
        <begin position="280"/>
        <end position="416"/>
    </location>
</feature>
<reference evidence="4 5" key="1">
    <citation type="submission" date="2020-08" db="EMBL/GenBank/DDBJ databases">
        <title>Genomic Encyclopedia of Type Strains, Phase III (KMG-III): the genomes of soil and plant-associated and newly described type strains.</title>
        <authorList>
            <person name="Whitman W."/>
        </authorList>
    </citation>
    <scope>NUCLEOTIDE SEQUENCE [LARGE SCALE GENOMIC DNA]</scope>
    <source>
        <strain evidence="4 5">CECT 3303</strain>
    </source>
</reference>
<dbReference type="SMART" id="SM00860">
    <property type="entry name" value="SMI1_KNR4"/>
    <property type="match status" value="1"/>
</dbReference>
<gene>
    <name evidence="4" type="ORF">FHS22_000997</name>
</gene>
<keyword evidence="2" id="KW-0472">Membrane</keyword>
<dbReference type="EMBL" id="JACHJJ010000002">
    <property type="protein sequence ID" value="MBB5961740.1"/>
    <property type="molecule type" value="Genomic_DNA"/>
</dbReference>
<dbReference type="InterPro" id="IPR018958">
    <property type="entry name" value="Knr4/Smi1-like_dom"/>
</dbReference>
<comment type="caution">
    <text evidence="4">The sequence shown here is derived from an EMBL/GenBank/DDBJ whole genome shotgun (WGS) entry which is preliminary data.</text>
</comment>
<dbReference type="PANTHER" id="PTHR47432">
    <property type="entry name" value="CELL WALL ASSEMBLY REGULATOR SMI1"/>
    <property type="match status" value="1"/>
</dbReference>
<dbReference type="AlphaFoldDB" id="A0A841CWI2"/>
<evidence type="ECO:0000313" key="4">
    <source>
        <dbReference type="EMBL" id="MBB5961740.1"/>
    </source>
</evidence>